<feature type="chain" id="PRO_5012330388" evidence="1">
    <location>
        <begin position="34"/>
        <end position="65"/>
    </location>
</feature>
<dbReference type="Gene3D" id="3.40.190.10">
    <property type="entry name" value="Periplasmic binding protein-like II"/>
    <property type="match status" value="1"/>
</dbReference>
<evidence type="ECO:0000313" key="3">
    <source>
        <dbReference type="Proteomes" id="UP000214720"/>
    </source>
</evidence>
<gene>
    <name evidence="2" type="ORF">BSU04_09990</name>
</gene>
<accession>A0A226X748</accession>
<comment type="caution">
    <text evidence="2">The sequence shown here is derived from an EMBL/GenBank/DDBJ whole genome shotgun (WGS) entry which is preliminary data.</text>
</comment>
<evidence type="ECO:0000313" key="2">
    <source>
        <dbReference type="EMBL" id="OXC78797.1"/>
    </source>
</evidence>
<proteinExistence type="predicted"/>
<name>A0A226X748_CABSO</name>
<dbReference type="EMBL" id="MTHB01000050">
    <property type="protein sequence ID" value="OXC78797.1"/>
    <property type="molecule type" value="Genomic_DNA"/>
</dbReference>
<dbReference type="Proteomes" id="UP000214720">
    <property type="component" value="Unassembled WGS sequence"/>
</dbReference>
<protein>
    <submittedName>
        <fullName evidence="2">Molybdenum ABC transporter, periplasmic molybdenum-binding protein ModA</fullName>
    </submittedName>
</protein>
<dbReference type="AlphaFoldDB" id="A0A226X748"/>
<reference evidence="3" key="1">
    <citation type="submission" date="2017-01" db="EMBL/GenBank/DDBJ databases">
        <title>Genome Analysis of Deinococcus marmoris KOPRI26562.</title>
        <authorList>
            <person name="Kim J.H."/>
            <person name="Oh H.-M."/>
        </authorList>
    </citation>
    <scope>NUCLEOTIDE SEQUENCE [LARGE SCALE GENOMIC DNA]</scope>
    <source>
        <strain evidence="3">PAMC 26633</strain>
    </source>
</reference>
<sequence length="65" mass="7184">MRFVFHSTRPLFNLKHSLIAAVFTFTLQSAAHADEIVVCAAASLTNAFKAIGEAYERESIQARKS</sequence>
<feature type="signal peptide" evidence="1">
    <location>
        <begin position="1"/>
        <end position="33"/>
    </location>
</feature>
<evidence type="ECO:0000256" key="1">
    <source>
        <dbReference type="SAM" id="SignalP"/>
    </source>
</evidence>
<organism evidence="2 3">
    <name type="scientific">Caballeronia sordidicola</name>
    <name type="common">Burkholderia sordidicola</name>
    <dbReference type="NCBI Taxonomy" id="196367"/>
    <lineage>
        <taxon>Bacteria</taxon>
        <taxon>Pseudomonadati</taxon>
        <taxon>Pseudomonadota</taxon>
        <taxon>Betaproteobacteria</taxon>
        <taxon>Burkholderiales</taxon>
        <taxon>Burkholderiaceae</taxon>
        <taxon>Caballeronia</taxon>
    </lineage>
</organism>
<keyword evidence="1" id="KW-0732">Signal</keyword>